<feature type="domain" description="HTH myb-type" evidence="8">
    <location>
        <begin position="62"/>
        <end position="116"/>
    </location>
</feature>
<dbReference type="InterPro" id="IPR017930">
    <property type="entry name" value="Myb_dom"/>
</dbReference>
<dbReference type="SMART" id="SM00717">
    <property type="entry name" value="SANT"/>
    <property type="match status" value="2"/>
</dbReference>
<organism evidence="9 10">
    <name type="scientific">Kingdonia uniflora</name>
    <dbReference type="NCBI Taxonomy" id="39325"/>
    <lineage>
        <taxon>Eukaryota</taxon>
        <taxon>Viridiplantae</taxon>
        <taxon>Streptophyta</taxon>
        <taxon>Embryophyta</taxon>
        <taxon>Tracheophyta</taxon>
        <taxon>Spermatophyta</taxon>
        <taxon>Magnoliopsida</taxon>
        <taxon>Ranunculales</taxon>
        <taxon>Circaeasteraceae</taxon>
        <taxon>Kingdonia</taxon>
    </lineage>
</organism>
<dbReference type="CDD" id="cd00167">
    <property type="entry name" value="SANT"/>
    <property type="match status" value="2"/>
</dbReference>
<keyword evidence="5" id="KW-0804">Transcription</keyword>
<feature type="domain" description="HTH myb-type" evidence="8">
    <location>
        <begin position="9"/>
        <end position="61"/>
    </location>
</feature>
<dbReference type="GO" id="GO:0003700">
    <property type="term" value="F:DNA-binding transcription factor activity"/>
    <property type="evidence" value="ECO:0007669"/>
    <property type="project" value="InterPro"/>
</dbReference>
<evidence type="ECO:0000256" key="1">
    <source>
        <dbReference type="ARBA" id="ARBA00004123"/>
    </source>
</evidence>
<proteinExistence type="predicted"/>
<evidence type="ECO:0000259" key="8">
    <source>
        <dbReference type="PROSITE" id="PS51294"/>
    </source>
</evidence>
<reference evidence="9 10" key="1">
    <citation type="journal article" date="2020" name="IScience">
        <title>Genome Sequencing of the Endangered Kingdonia uniflora (Circaeasteraceae, Ranunculales) Reveals Potential Mechanisms of Evolutionary Specialization.</title>
        <authorList>
            <person name="Sun Y."/>
            <person name="Deng T."/>
            <person name="Zhang A."/>
            <person name="Moore M.J."/>
            <person name="Landis J.B."/>
            <person name="Lin N."/>
            <person name="Zhang H."/>
            <person name="Zhang X."/>
            <person name="Huang J."/>
            <person name="Zhang X."/>
            <person name="Sun H."/>
            <person name="Wang H."/>
        </authorList>
    </citation>
    <scope>NUCLEOTIDE SEQUENCE [LARGE SCALE GENOMIC DNA]</scope>
    <source>
        <strain evidence="9">TB1705</strain>
        <tissue evidence="9">Leaf</tissue>
    </source>
</reference>
<feature type="domain" description="Myb-like" evidence="7">
    <location>
        <begin position="62"/>
        <end position="112"/>
    </location>
</feature>
<comment type="caution">
    <text evidence="9">The sequence shown here is derived from an EMBL/GenBank/DDBJ whole genome shotgun (WGS) entry which is preliminary data.</text>
</comment>
<evidence type="ECO:0000259" key="7">
    <source>
        <dbReference type="PROSITE" id="PS50090"/>
    </source>
</evidence>
<keyword evidence="4" id="KW-0238">DNA-binding</keyword>
<dbReference type="PANTHER" id="PTHR45675">
    <property type="entry name" value="MYB TRANSCRIPTION FACTOR-RELATED-RELATED"/>
    <property type="match status" value="1"/>
</dbReference>
<comment type="subcellular location">
    <subcellularLocation>
        <location evidence="1">Nucleus</location>
    </subcellularLocation>
</comment>
<dbReference type="AlphaFoldDB" id="A0A7J7LCF8"/>
<dbReference type="GO" id="GO:0005634">
    <property type="term" value="C:nucleus"/>
    <property type="evidence" value="ECO:0007669"/>
    <property type="project" value="UniProtKB-SubCell"/>
</dbReference>
<dbReference type="InterPro" id="IPR001005">
    <property type="entry name" value="SANT/Myb"/>
</dbReference>
<protein>
    <submittedName>
        <fullName evidence="9">Uncharacterized protein</fullName>
    </submittedName>
</protein>
<evidence type="ECO:0000256" key="2">
    <source>
        <dbReference type="ARBA" id="ARBA00022737"/>
    </source>
</evidence>
<dbReference type="FunFam" id="1.10.10.60:FF:000011">
    <property type="entry name" value="Myb transcription factor"/>
    <property type="match status" value="1"/>
</dbReference>
<gene>
    <name evidence="9" type="ORF">GIB67_000316</name>
</gene>
<keyword evidence="3" id="KW-0805">Transcription regulation</keyword>
<evidence type="ECO:0000256" key="4">
    <source>
        <dbReference type="ARBA" id="ARBA00023125"/>
    </source>
</evidence>
<evidence type="ECO:0000313" key="9">
    <source>
        <dbReference type="EMBL" id="KAF6140268.1"/>
    </source>
</evidence>
<evidence type="ECO:0000256" key="6">
    <source>
        <dbReference type="ARBA" id="ARBA00023242"/>
    </source>
</evidence>
<keyword evidence="2" id="KW-0677">Repeat</keyword>
<dbReference type="EMBL" id="JACGCM010002394">
    <property type="protein sequence ID" value="KAF6140268.1"/>
    <property type="molecule type" value="Genomic_DNA"/>
</dbReference>
<evidence type="ECO:0000256" key="3">
    <source>
        <dbReference type="ARBA" id="ARBA00023015"/>
    </source>
</evidence>
<keyword evidence="10" id="KW-1185">Reference proteome</keyword>
<dbReference type="Gene3D" id="1.10.10.60">
    <property type="entry name" value="Homeodomain-like"/>
    <property type="match status" value="2"/>
</dbReference>
<dbReference type="InterPro" id="IPR009057">
    <property type="entry name" value="Homeodomain-like_sf"/>
</dbReference>
<dbReference type="PANTHER" id="PTHR45675:SF8">
    <property type="entry name" value="TRANSCRIPTION FACTOR MYB27"/>
    <property type="match status" value="1"/>
</dbReference>
<dbReference type="PROSITE" id="PS50090">
    <property type="entry name" value="MYB_LIKE"/>
    <property type="match status" value="2"/>
</dbReference>
<dbReference type="FunFam" id="1.10.10.60:FF:000517">
    <property type="entry name" value="MYB-related transcription factor"/>
    <property type="match status" value="1"/>
</dbReference>
<dbReference type="InterPro" id="IPR044676">
    <property type="entry name" value="EOBI/EOBII-like_plant"/>
</dbReference>
<dbReference type="OrthoDB" id="2143914at2759"/>
<dbReference type="SUPFAM" id="SSF46689">
    <property type="entry name" value="Homeodomain-like"/>
    <property type="match status" value="1"/>
</dbReference>
<accession>A0A7J7LCF8</accession>
<dbReference type="GO" id="GO:0043565">
    <property type="term" value="F:sequence-specific DNA binding"/>
    <property type="evidence" value="ECO:0007669"/>
    <property type="project" value="InterPro"/>
</dbReference>
<keyword evidence="6" id="KW-0539">Nucleus</keyword>
<feature type="domain" description="Myb-like" evidence="7">
    <location>
        <begin position="9"/>
        <end position="61"/>
    </location>
</feature>
<evidence type="ECO:0000313" key="10">
    <source>
        <dbReference type="Proteomes" id="UP000541444"/>
    </source>
</evidence>
<dbReference type="PROSITE" id="PS51294">
    <property type="entry name" value="HTH_MYB"/>
    <property type="match status" value="2"/>
</dbReference>
<evidence type="ECO:0000256" key="5">
    <source>
        <dbReference type="ARBA" id="ARBA00023163"/>
    </source>
</evidence>
<sequence>MAYRATMQEQMIRKGPWLEEEDERLAAFVTLMGERRWDSLARASGLRRSGKSCRLRWLNYLRPDLKHGQISDEEEQIILQLHERWGNKWSKIARRLPGRTDNEIKNYWRTHLRKKVQEQEQEILQRAINNAVNPQDFLLQQGDRSCEDDKSRTSSDILQISDYGFAASPYEDRLFDWISGSSSGINEDVRKHNEVWNMFSSSSYNLGFVSASGDSIWDYNSSSSSWNLDEDLQVVKQTWNTQ</sequence>
<dbReference type="Pfam" id="PF00249">
    <property type="entry name" value="Myb_DNA-binding"/>
    <property type="match status" value="2"/>
</dbReference>
<dbReference type="Proteomes" id="UP000541444">
    <property type="component" value="Unassembled WGS sequence"/>
</dbReference>
<name>A0A7J7LCF8_9MAGN</name>